<evidence type="ECO:0000256" key="10">
    <source>
        <dbReference type="ARBA" id="ARBA00022960"/>
    </source>
</evidence>
<evidence type="ECO:0000256" key="11">
    <source>
        <dbReference type="ARBA" id="ARBA00022984"/>
    </source>
</evidence>
<dbReference type="GO" id="GO:0071555">
    <property type="term" value="P:cell wall organization"/>
    <property type="evidence" value="ECO:0007669"/>
    <property type="project" value="UniProtKB-KW"/>
</dbReference>
<evidence type="ECO:0000256" key="16">
    <source>
        <dbReference type="ARBA" id="ARBA00044770"/>
    </source>
</evidence>
<proteinExistence type="predicted"/>
<dbReference type="GO" id="GO:0006508">
    <property type="term" value="P:proteolysis"/>
    <property type="evidence" value="ECO:0007669"/>
    <property type="project" value="UniProtKB-KW"/>
</dbReference>
<evidence type="ECO:0000259" key="19">
    <source>
        <dbReference type="Pfam" id="PF00905"/>
    </source>
</evidence>
<keyword evidence="11" id="KW-0573">Peptidoglycan synthesis</keyword>
<keyword evidence="13" id="KW-0472">Membrane</keyword>
<evidence type="ECO:0000259" key="20">
    <source>
        <dbReference type="Pfam" id="PF00912"/>
    </source>
</evidence>
<dbReference type="EC" id="2.4.99.28" evidence="16"/>
<dbReference type="AlphaFoldDB" id="A0A7C5DAQ3"/>
<dbReference type="GO" id="GO:0008955">
    <property type="term" value="F:peptidoglycan glycosyltransferase activity"/>
    <property type="evidence" value="ECO:0007669"/>
    <property type="project" value="UniProtKB-EC"/>
</dbReference>
<evidence type="ECO:0000256" key="14">
    <source>
        <dbReference type="ARBA" id="ARBA00023268"/>
    </source>
</evidence>
<keyword evidence="4" id="KW-0121">Carboxypeptidase</keyword>
<dbReference type="Gene3D" id="1.10.3810.10">
    <property type="entry name" value="Biosynthetic peptidoglycan transglycosylase-like"/>
    <property type="match status" value="1"/>
</dbReference>
<dbReference type="InterPro" id="IPR023346">
    <property type="entry name" value="Lysozyme-like_dom_sf"/>
</dbReference>
<accession>A0A7C5DAQ3</accession>
<keyword evidence="14" id="KW-0511">Multifunctional enzyme</keyword>
<dbReference type="GO" id="GO:0030288">
    <property type="term" value="C:outer membrane-bounded periplasmic space"/>
    <property type="evidence" value="ECO:0007669"/>
    <property type="project" value="TreeGrafter"/>
</dbReference>
<dbReference type="PANTHER" id="PTHR32282">
    <property type="entry name" value="BINDING PROTEIN TRANSPEPTIDASE, PUTATIVE-RELATED"/>
    <property type="match status" value="1"/>
</dbReference>
<keyword evidence="9" id="KW-0378">Hydrolase</keyword>
<evidence type="ECO:0000256" key="3">
    <source>
        <dbReference type="ARBA" id="ARBA00022475"/>
    </source>
</evidence>
<evidence type="ECO:0000256" key="1">
    <source>
        <dbReference type="ARBA" id="ARBA00004236"/>
    </source>
</evidence>
<dbReference type="Pfam" id="PF00905">
    <property type="entry name" value="Transpeptidase"/>
    <property type="match status" value="1"/>
</dbReference>
<dbReference type="GO" id="GO:0005886">
    <property type="term" value="C:plasma membrane"/>
    <property type="evidence" value="ECO:0007669"/>
    <property type="project" value="UniProtKB-SubCell"/>
</dbReference>
<gene>
    <name evidence="21" type="ORF">ENL19_01390</name>
</gene>
<dbReference type="SUPFAM" id="SSF53955">
    <property type="entry name" value="Lysozyme-like"/>
    <property type="match status" value="1"/>
</dbReference>
<evidence type="ECO:0000256" key="12">
    <source>
        <dbReference type="ARBA" id="ARBA00022989"/>
    </source>
</evidence>
<dbReference type="NCBIfam" id="TIGR02074">
    <property type="entry name" value="PBP_1a_fam"/>
    <property type="match status" value="1"/>
</dbReference>
<sequence length="677" mass="76782">MKKYLWFLFSFAVGAILGFNVWILHSLPNIEILKNYNPVLATRVYDRNGEWIRDLYTQRRIPVPLDSIPAYVKGGLISVEDKEFYHHHGLNYKRMIKAILIDIIKRRKVQGASTITQQLARNILLSPEKSFIRKFSEIYLALELERYYTKNDILEMYLNHVYFGYGNYGIEAASEYYFGKRVGEISLKEAAALVAIVRSPGYYSPYYHLDRCLRRTDLVLKSMLEEGYIDSSQLNEASAESLVFIKAEERKRIGPYYIETVKNRLKSILGNSYLTMGGYSVYIAMDKHFQEVADSIVEAGIEFVERKYRLKPKSEFPDSVAWRGNTPYLQGALVCMDPHTGDVLALVGGRDIKQSRFNRATMAKRQAGSAFKVFLYTAAIDNGYNPSDFILDLPIIVESQNKVYAPTNFDSTFMGKITLRKAFYLSRNLAAIRLTQQIGVFTIIDYAEKMGIKSSIEPVSSIALGPSGVTLLEMTDAFGTLDNYGVRIEPVIIKKIVDRYGNIVYEGNPARERVLSKQSAYIMINMLESVFNKGTAHRARMMGFTRPAAGKTGTANNFTDAWFLGFTPDVVTGVWVGYDYPHKIARYATGAGAALPVWVSFMKAVLDSTGPDFTEPKGIIHRLICEQSGLLATPYCPIVKDEIFIKGNEPDEKCNIHTKKQKKPPTSSFEKMDRWDF</sequence>
<keyword evidence="8" id="KW-0812">Transmembrane</keyword>
<evidence type="ECO:0000256" key="13">
    <source>
        <dbReference type="ARBA" id="ARBA00023136"/>
    </source>
</evidence>
<comment type="caution">
    <text evidence="21">The sequence shown here is derived from an EMBL/GenBank/DDBJ whole genome shotgun (WGS) entry which is preliminary data.</text>
</comment>
<feature type="region of interest" description="Disordered" evidence="18">
    <location>
        <begin position="655"/>
        <end position="677"/>
    </location>
</feature>
<dbReference type="EMBL" id="DRTB01000098">
    <property type="protein sequence ID" value="HHE04698.1"/>
    <property type="molecule type" value="Genomic_DNA"/>
</dbReference>
<dbReference type="SUPFAM" id="SSF56601">
    <property type="entry name" value="beta-lactamase/transpeptidase-like"/>
    <property type="match status" value="1"/>
</dbReference>
<comment type="subcellular location">
    <subcellularLocation>
        <location evidence="1">Cell membrane</location>
    </subcellularLocation>
</comment>
<evidence type="ECO:0000256" key="2">
    <source>
        <dbReference type="ARBA" id="ARBA00004752"/>
    </source>
</evidence>
<keyword evidence="12" id="KW-1133">Transmembrane helix</keyword>
<dbReference type="GO" id="GO:0009252">
    <property type="term" value="P:peptidoglycan biosynthetic process"/>
    <property type="evidence" value="ECO:0007669"/>
    <property type="project" value="UniProtKB-KW"/>
</dbReference>
<evidence type="ECO:0000256" key="8">
    <source>
        <dbReference type="ARBA" id="ARBA00022692"/>
    </source>
</evidence>
<dbReference type="GO" id="GO:0008360">
    <property type="term" value="P:regulation of cell shape"/>
    <property type="evidence" value="ECO:0007669"/>
    <property type="project" value="UniProtKB-KW"/>
</dbReference>
<dbReference type="FunFam" id="1.10.3810.10:FF:000003">
    <property type="entry name" value="Penicillin-binding protein 1a"/>
    <property type="match status" value="1"/>
</dbReference>
<dbReference type="InterPro" id="IPR001264">
    <property type="entry name" value="Glyco_trans_51"/>
</dbReference>
<dbReference type="InterPro" id="IPR050396">
    <property type="entry name" value="Glycosyltr_51/Transpeptidase"/>
</dbReference>
<feature type="domain" description="Glycosyl transferase family 51" evidence="20">
    <location>
        <begin position="50"/>
        <end position="223"/>
    </location>
</feature>
<evidence type="ECO:0000256" key="5">
    <source>
        <dbReference type="ARBA" id="ARBA00022670"/>
    </source>
</evidence>
<dbReference type="GO" id="GO:0008658">
    <property type="term" value="F:penicillin binding"/>
    <property type="evidence" value="ECO:0007669"/>
    <property type="project" value="InterPro"/>
</dbReference>
<keyword evidence="6" id="KW-0328">Glycosyltransferase</keyword>
<organism evidence="21">
    <name type="scientific">candidate division WOR-3 bacterium</name>
    <dbReference type="NCBI Taxonomy" id="2052148"/>
    <lineage>
        <taxon>Bacteria</taxon>
        <taxon>Bacteria division WOR-3</taxon>
    </lineage>
</organism>
<reference evidence="21" key="1">
    <citation type="journal article" date="2020" name="mSystems">
        <title>Genome- and Community-Level Interaction Insights into Carbon Utilization and Element Cycling Functions of Hydrothermarchaeota in Hydrothermal Sediment.</title>
        <authorList>
            <person name="Zhou Z."/>
            <person name="Liu Y."/>
            <person name="Xu W."/>
            <person name="Pan J."/>
            <person name="Luo Z.H."/>
            <person name="Li M."/>
        </authorList>
    </citation>
    <scope>NUCLEOTIDE SEQUENCE [LARGE SCALE GENOMIC DNA]</scope>
    <source>
        <strain evidence="21">HyVt-74</strain>
    </source>
</reference>
<evidence type="ECO:0000256" key="7">
    <source>
        <dbReference type="ARBA" id="ARBA00022679"/>
    </source>
</evidence>
<name>A0A7C5DAQ3_UNCW3</name>
<dbReference type="GO" id="GO:0004180">
    <property type="term" value="F:carboxypeptidase activity"/>
    <property type="evidence" value="ECO:0007669"/>
    <property type="project" value="UniProtKB-KW"/>
</dbReference>
<keyword evidence="10" id="KW-0133">Cell shape</keyword>
<comment type="pathway">
    <text evidence="2">Cell wall biogenesis; peptidoglycan biosynthesis.</text>
</comment>
<evidence type="ECO:0000256" key="4">
    <source>
        <dbReference type="ARBA" id="ARBA00022645"/>
    </source>
</evidence>
<evidence type="ECO:0000256" key="18">
    <source>
        <dbReference type="SAM" id="MobiDB-lite"/>
    </source>
</evidence>
<keyword evidence="3" id="KW-1003">Cell membrane</keyword>
<evidence type="ECO:0000256" key="6">
    <source>
        <dbReference type="ARBA" id="ARBA00022676"/>
    </source>
</evidence>
<dbReference type="InterPro" id="IPR036950">
    <property type="entry name" value="PBP_transglycosylase"/>
</dbReference>
<dbReference type="PANTHER" id="PTHR32282:SF11">
    <property type="entry name" value="PENICILLIN-BINDING PROTEIN 1B"/>
    <property type="match status" value="1"/>
</dbReference>
<dbReference type="InterPro" id="IPR001460">
    <property type="entry name" value="PCN-bd_Tpept"/>
</dbReference>
<keyword evidence="15" id="KW-0961">Cell wall biogenesis/degradation</keyword>
<dbReference type="InterPro" id="IPR012338">
    <property type="entry name" value="Beta-lactam/transpept-like"/>
</dbReference>
<keyword evidence="7" id="KW-0808">Transferase</keyword>
<dbReference type="Proteomes" id="UP000886110">
    <property type="component" value="Unassembled WGS sequence"/>
</dbReference>
<dbReference type="Gene3D" id="3.40.710.10">
    <property type="entry name" value="DD-peptidase/beta-lactamase superfamily"/>
    <property type="match status" value="1"/>
</dbReference>
<evidence type="ECO:0000256" key="15">
    <source>
        <dbReference type="ARBA" id="ARBA00023316"/>
    </source>
</evidence>
<keyword evidence="5" id="KW-0645">Protease</keyword>
<evidence type="ECO:0000256" key="9">
    <source>
        <dbReference type="ARBA" id="ARBA00022801"/>
    </source>
</evidence>
<comment type="catalytic activity">
    <reaction evidence="17">
        <text>[GlcNAc-(1-&gt;4)-Mur2Ac(oyl-L-Ala-gamma-D-Glu-L-Lys-D-Ala-D-Ala)](n)-di-trans,octa-cis-undecaprenyl diphosphate + beta-D-GlcNAc-(1-&gt;4)-Mur2Ac(oyl-L-Ala-gamma-D-Glu-L-Lys-D-Ala-D-Ala)-di-trans,octa-cis-undecaprenyl diphosphate = [GlcNAc-(1-&gt;4)-Mur2Ac(oyl-L-Ala-gamma-D-Glu-L-Lys-D-Ala-D-Ala)](n+1)-di-trans,octa-cis-undecaprenyl diphosphate + di-trans,octa-cis-undecaprenyl diphosphate + H(+)</text>
        <dbReference type="Rhea" id="RHEA:23708"/>
        <dbReference type="Rhea" id="RHEA-COMP:9602"/>
        <dbReference type="Rhea" id="RHEA-COMP:9603"/>
        <dbReference type="ChEBI" id="CHEBI:15378"/>
        <dbReference type="ChEBI" id="CHEBI:58405"/>
        <dbReference type="ChEBI" id="CHEBI:60033"/>
        <dbReference type="ChEBI" id="CHEBI:78435"/>
        <dbReference type="EC" id="2.4.99.28"/>
    </reaction>
</comment>
<evidence type="ECO:0000256" key="17">
    <source>
        <dbReference type="ARBA" id="ARBA00049902"/>
    </source>
</evidence>
<dbReference type="Pfam" id="PF00912">
    <property type="entry name" value="Transgly"/>
    <property type="match status" value="1"/>
</dbReference>
<feature type="domain" description="Penicillin-binding protein transpeptidase" evidence="19">
    <location>
        <begin position="331"/>
        <end position="569"/>
    </location>
</feature>
<evidence type="ECO:0000313" key="21">
    <source>
        <dbReference type="EMBL" id="HHE04698.1"/>
    </source>
</evidence>
<protein>
    <recommendedName>
        <fullName evidence="16">peptidoglycan glycosyltransferase</fullName>
        <ecNumber evidence="16">2.4.99.28</ecNumber>
    </recommendedName>
</protein>